<evidence type="ECO:0000259" key="5">
    <source>
        <dbReference type="PROSITE" id="PS50977"/>
    </source>
</evidence>
<dbReference type="KEGG" id="arev:RVR_8854"/>
<feature type="domain" description="HTH tetR-type" evidence="5">
    <location>
        <begin position="6"/>
        <end position="66"/>
    </location>
</feature>
<evidence type="ECO:0000313" key="7">
    <source>
        <dbReference type="Proteomes" id="UP000595703"/>
    </source>
</evidence>
<evidence type="ECO:0000313" key="6">
    <source>
        <dbReference type="EMBL" id="BBB01437.1"/>
    </source>
</evidence>
<dbReference type="PROSITE" id="PS50977">
    <property type="entry name" value="HTH_TETR_2"/>
    <property type="match status" value="1"/>
</dbReference>
<dbReference type="PRINTS" id="PR00455">
    <property type="entry name" value="HTHTETR"/>
</dbReference>
<keyword evidence="3" id="KW-0804">Transcription</keyword>
<evidence type="ECO:0000256" key="3">
    <source>
        <dbReference type="ARBA" id="ARBA00023163"/>
    </source>
</evidence>
<dbReference type="Gene3D" id="1.10.357.10">
    <property type="entry name" value="Tetracycline Repressor, domain 2"/>
    <property type="match status" value="1"/>
</dbReference>
<dbReference type="EMBL" id="AP018365">
    <property type="protein sequence ID" value="BBB01437.1"/>
    <property type="molecule type" value="Genomic_DNA"/>
</dbReference>
<keyword evidence="1" id="KW-0805">Transcription regulation</keyword>
<dbReference type="PANTHER" id="PTHR30055:SF238">
    <property type="entry name" value="MYCOFACTOCIN BIOSYNTHESIS TRANSCRIPTIONAL REGULATOR MFTR-RELATED"/>
    <property type="match status" value="1"/>
</dbReference>
<proteinExistence type="predicted"/>
<keyword evidence="7" id="KW-1185">Reference proteome</keyword>
<reference evidence="6 7" key="2">
    <citation type="journal article" date="2011" name="J. Antibiot.">
        <title>Furaquinocins I and J: novel polyketide isoprenoid hybrid compounds from Streptomyces reveromyceticus SN-593.</title>
        <authorList>
            <person name="Panthee S."/>
            <person name="Takahashi S."/>
            <person name="Takagi H."/>
            <person name="Nogawa T."/>
            <person name="Oowada E."/>
            <person name="Uramoto M."/>
            <person name="Osada H."/>
        </authorList>
    </citation>
    <scope>NUCLEOTIDE SEQUENCE [LARGE SCALE GENOMIC DNA]</scope>
    <source>
        <strain evidence="6 7">SN-593</strain>
    </source>
</reference>
<dbReference type="Proteomes" id="UP000595703">
    <property type="component" value="Chromosome"/>
</dbReference>
<dbReference type="InterPro" id="IPR001647">
    <property type="entry name" value="HTH_TetR"/>
</dbReference>
<dbReference type="InterPro" id="IPR050109">
    <property type="entry name" value="HTH-type_TetR-like_transc_reg"/>
</dbReference>
<feature type="DNA-binding region" description="H-T-H motif" evidence="4">
    <location>
        <begin position="29"/>
        <end position="48"/>
    </location>
</feature>
<gene>
    <name evidence="6" type="ORF">RVR_8854</name>
</gene>
<dbReference type="Pfam" id="PF00440">
    <property type="entry name" value="TetR_N"/>
    <property type="match status" value="1"/>
</dbReference>
<dbReference type="AlphaFoldDB" id="A0A7U3UZC0"/>
<dbReference type="GO" id="GO:0000976">
    <property type="term" value="F:transcription cis-regulatory region binding"/>
    <property type="evidence" value="ECO:0007669"/>
    <property type="project" value="TreeGrafter"/>
</dbReference>
<reference evidence="6 7" key="4">
    <citation type="journal article" date="2020" name="Sci. Rep.">
        <title>beta-carboline chemical signals induce reveromycin production through a LuxR family regulator in Streptomyces sp. SN-593.</title>
        <authorList>
            <person name="Panthee S."/>
            <person name="Kito N."/>
            <person name="Hayashi T."/>
            <person name="Shimizu T."/>
            <person name="Ishikawa J."/>
            <person name="Hamamoto H."/>
            <person name="Osada H."/>
            <person name="Takahashi S."/>
        </authorList>
    </citation>
    <scope>NUCLEOTIDE SEQUENCE [LARGE SCALE GENOMIC DNA]</scope>
    <source>
        <strain evidence="6 7">SN-593</strain>
    </source>
</reference>
<reference evidence="6 7" key="3">
    <citation type="journal article" date="2011" name="Nat. Chem. Biol.">
        <title>Reveromycin A biosynthesis uses RevG and RevJ for stereospecific spiroacetal formation.</title>
        <authorList>
            <person name="Takahashi S."/>
            <person name="Toyoda A."/>
            <person name="Sekiyama Y."/>
            <person name="Takagi H."/>
            <person name="Nogawa T."/>
            <person name="Uramoto M."/>
            <person name="Suzuki R."/>
            <person name="Koshino H."/>
            <person name="Kumano T."/>
            <person name="Panthee S."/>
            <person name="Dairi T."/>
            <person name="Ishikawa J."/>
            <person name="Ikeda H."/>
            <person name="Sakaki Y."/>
            <person name="Osada H."/>
        </authorList>
    </citation>
    <scope>NUCLEOTIDE SEQUENCE [LARGE SCALE GENOMIC DNA]</scope>
    <source>
        <strain evidence="6 7">SN-593</strain>
    </source>
</reference>
<evidence type="ECO:0000256" key="1">
    <source>
        <dbReference type="ARBA" id="ARBA00023015"/>
    </source>
</evidence>
<evidence type="ECO:0000256" key="2">
    <source>
        <dbReference type="ARBA" id="ARBA00023125"/>
    </source>
</evidence>
<dbReference type="Pfam" id="PF17754">
    <property type="entry name" value="TetR_C_14"/>
    <property type="match status" value="1"/>
</dbReference>
<dbReference type="InterPro" id="IPR041347">
    <property type="entry name" value="MftR_C"/>
</dbReference>
<keyword evidence="2 4" id="KW-0238">DNA-binding</keyword>
<protein>
    <submittedName>
        <fullName evidence="6">Putative TetR family transcriptional regulator</fullName>
    </submittedName>
</protein>
<dbReference type="GO" id="GO:0003700">
    <property type="term" value="F:DNA-binding transcription factor activity"/>
    <property type="evidence" value="ECO:0007669"/>
    <property type="project" value="TreeGrafter"/>
</dbReference>
<dbReference type="RefSeq" id="WP_202237328.1">
    <property type="nucleotide sequence ID" value="NZ_AP018365.1"/>
</dbReference>
<dbReference type="SUPFAM" id="SSF46689">
    <property type="entry name" value="Homeodomain-like"/>
    <property type="match status" value="1"/>
</dbReference>
<reference evidence="6 7" key="1">
    <citation type="journal article" date="2010" name="J. Bacteriol.">
        <title>Biochemical characterization of a novel indole prenyltransferase from Streptomyces sp. SN-593.</title>
        <authorList>
            <person name="Takahashi S."/>
            <person name="Takagi H."/>
            <person name="Toyoda A."/>
            <person name="Uramoto M."/>
            <person name="Nogawa T."/>
            <person name="Ueki M."/>
            <person name="Sakaki Y."/>
            <person name="Osada H."/>
        </authorList>
    </citation>
    <scope>NUCLEOTIDE SEQUENCE [LARGE SCALE GENOMIC DNA]</scope>
    <source>
        <strain evidence="6 7">SN-593</strain>
    </source>
</reference>
<organism evidence="6 7">
    <name type="scientific">Actinacidiphila reveromycinica</name>
    <dbReference type="NCBI Taxonomy" id="659352"/>
    <lineage>
        <taxon>Bacteria</taxon>
        <taxon>Bacillati</taxon>
        <taxon>Actinomycetota</taxon>
        <taxon>Actinomycetes</taxon>
        <taxon>Kitasatosporales</taxon>
        <taxon>Streptomycetaceae</taxon>
        <taxon>Actinacidiphila</taxon>
    </lineage>
</organism>
<name>A0A7U3UZC0_9ACTN</name>
<accession>A0A7U3UZC0</accession>
<dbReference type="InterPro" id="IPR009057">
    <property type="entry name" value="Homeodomain-like_sf"/>
</dbReference>
<evidence type="ECO:0000256" key="4">
    <source>
        <dbReference type="PROSITE-ProRule" id="PRU00335"/>
    </source>
</evidence>
<dbReference type="PANTHER" id="PTHR30055">
    <property type="entry name" value="HTH-TYPE TRANSCRIPTIONAL REGULATOR RUTR"/>
    <property type="match status" value="1"/>
</dbReference>
<sequence>MVRRKSDAPGRLQEAAMALFVERGYDAVTVAEIAERAEMTKRSFFNHFADKREVMFASADALQARVLDVLAAAGDELGPLDAAVEAFATAAAAQVEGYPELARARRTIIDSSTDLQERDLLKMAAMTAAVADALTSRGTPRRDAAFAAQAATAVFTTAVEDWIRDPARGLADAIRDALGGLRGALAIGERDTGSPGARARHRPRG</sequence>